<dbReference type="EMBL" id="AXCP01009814">
    <property type="status" value="NOT_ANNOTATED_CDS"/>
    <property type="molecule type" value="Genomic_DNA"/>
</dbReference>
<name>A0A182JBU3_ANOAO</name>
<dbReference type="AlphaFoldDB" id="A0A182JBU3"/>
<organism evidence="1">
    <name type="scientific">Anopheles atroparvus</name>
    <name type="common">European mosquito</name>
    <dbReference type="NCBI Taxonomy" id="41427"/>
    <lineage>
        <taxon>Eukaryota</taxon>
        <taxon>Metazoa</taxon>
        <taxon>Ecdysozoa</taxon>
        <taxon>Arthropoda</taxon>
        <taxon>Hexapoda</taxon>
        <taxon>Insecta</taxon>
        <taxon>Pterygota</taxon>
        <taxon>Neoptera</taxon>
        <taxon>Endopterygota</taxon>
        <taxon>Diptera</taxon>
        <taxon>Nematocera</taxon>
        <taxon>Culicoidea</taxon>
        <taxon>Culicidae</taxon>
        <taxon>Anophelinae</taxon>
        <taxon>Anopheles</taxon>
    </lineage>
</organism>
<evidence type="ECO:0000313" key="1">
    <source>
        <dbReference type="EnsemblMetazoa" id="AATE015152-PA.1"/>
    </source>
</evidence>
<accession>A0A182JBU3</accession>
<protein>
    <submittedName>
        <fullName evidence="1">Uncharacterized protein</fullName>
    </submittedName>
</protein>
<reference evidence="1" key="1">
    <citation type="submission" date="2022-08" db="UniProtKB">
        <authorList>
            <consortium name="EnsemblMetazoa"/>
        </authorList>
    </citation>
    <scope>IDENTIFICATION</scope>
    <source>
        <strain evidence="1">EBRO</strain>
    </source>
</reference>
<sequence length="169" mass="19490">MADHQLSLALQKTEMVMISCMRIGHPRVPVRIRDSILRSQRHIRYLGVQLEDHLSWNFHVKAVTEKAARINRALGYLLKNHGGPSSVRRRTLASVSSSILRYAAPVWWQATNLQGNRRRLNRVHNRSAKMVASTFRTVRYDVATVVAGLPPIVELIREDHRCHERRQTT</sequence>
<proteinExistence type="predicted"/>
<dbReference type="EnsemblMetazoa" id="AATE015152-RA">
    <property type="protein sequence ID" value="AATE015152-PA.1"/>
    <property type="gene ID" value="AATE015152"/>
</dbReference>
<dbReference type="VEuPathDB" id="VectorBase:AATE015152"/>